<evidence type="ECO:0000256" key="1">
    <source>
        <dbReference type="SAM" id="MobiDB-lite"/>
    </source>
</evidence>
<dbReference type="EMBL" id="PRFC01000307">
    <property type="protein sequence ID" value="PWU92852.1"/>
    <property type="molecule type" value="Genomic_DNA"/>
</dbReference>
<feature type="compositionally biased region" description="Basic and acidic residues" evidence="1">
    <location>
        <begin position="421"/>
        <end position="432"/>
    </location>
</feature>
<dbReference type="GO" id="GO:0003964">
    <property type="term" value="F:RNA-directed DNA polymerase activity"/>
    <property type="evidence" value="ECO:0007669"/>
    <property type="project" value="UniProtKB-KW"/>
</dbReference>
<evidence type="ECO:0000313" key="3">
    <source>
        <dbReference type="Proteomes" id="UP000246078"/>
    </source>
</evidence>
<sequence length="565" mass="63310">MEVNLPLAPVSALELPIKNDSKLRRMFSATVVAGAHCEACGWALPMEEAYPSHAETRQEEPAIITLQPGKKAPIHLTQTLLMQQYRSTWIFEEHVRTGEQLARHHPSWAMTATQSRKFYDAVALEFGHWDKQAMGVEEVPFVILLPHHNGTAEYGLVGLVATNTQNHVVAYITSALHRDTEWVMIDGMVQKVQRRPINTHKVILCLYRRLMPETGLEEDGEDDEQELHTHKRERNGRTLVSAPKGSRHFQSQKSEEAQDDSSMEDGFGKNGYGQPPGSATHFSPLASSLPSTQTITQDSFLTPSAPRKRGRCGTEKEVESEGGGNKGRGFVCEEDAGGILQPSVPPTSSQPNQQTPQGQFLNEKEEEITMRRAQPQETPYNNKNEPPPHQQSSLSQKEEKREEEGVGDEEGELLTPQHTTGQEDSRHPFSHKTTELPDPVWCLAGGCHHNFSGPRRGEHPRSHIHAVHRKQVRMDITNEALISQGLVWCDACGEVCLASQRARAAHRPRCGHHTCRKENLATQREEYRASVTVSHYNKTAACLERAHSVEWPTTPATNPRHDPWL</sequence>
<dbReference type="VEuPathDB" id="TriTrypDB:C4B63_404g2"/>
<organism evidence="2 3">
    <name type="scientific">Trypanosoma cruzi</name>
    <dbReference type="NCBI Taxonomy" id="5693"/>
    <lineage>
        <taxon>Eukaryota</taxon>
        <taxon>Discoba</taxon>
        <taxon>Euglenozoa</taxon>
        <taxon>Kinetoplastea</taxon>
        <taxon>Metakinetoplastina</taxon>
        <taxon>Trypanosomatida</taxon>
        <taxon>Trypanosomatidae</taxon>
        <taxon>Trypanosoma</taxon>
        <taxon>Schizotrypanum</taxon>
    </lineage>
</organism>
<dbReference type="VEuPathDB" id="TriTrypDB:C3747_307g16"/>
<gene>
    <name evidence="2" type="ORF">C3747_307g16</name>
</gene>
<keyword evidence="2" id="KW-0548">Nucleotidyltransferase</keyword>
<dbReference type="AlphaFoldDB" id="A0A2V2VB69"/>
<dbReference type="VEuPathDB" id="TriTrypDB:TcYC6_0104520"/>
<name>A0A2V2VB69_TRYCR</name>
<feature type="region of interest" description="Disordered" evidence="1">
    <location>
        <begin position="217"/>
        <end position="359"/>
    </location>
</feature>
<dbReference type="VEuPathDB" id="TriTrypDB:TcBrA4_0050360"/>
<keyword evidence="2" id="KW-0808">Transferase</keyword>
<keyword evidence="2" id="KW-0695">RNA-directed DNA polymerase</keyword>
<dbReference type="Proteomes" id="UP000246078">
    <property type="component" value="Unassembled WGS sequence"/>
</dbReference>
<protein>
    <submittedName>
        <fullName evidence="2">Putative SLACS reverse transcriptase</fullName>
    </submittedName>
</protein>
<dbReference type="VEuPathDB" id="TriTrypDB:TcCL_Unassigned00965"/>
<evidence type="ECO:0000313" key="2">
    <source>
        <dbReference type="EMBL" id="PWU92852.1"/>
    </source>
</evidence>
<dbReference type="VEuPathDB" id="TriTrypDB:Tc_MARK_9887"/>
<comment type="caution">
    <text evidence="2">The sequence shown here is derived from an EMBL/GenBank/DDBJ whole genome shotgun (WGS) entry which is preliminary data.</text>
</comment>
<reference evidence="2 3" key="1">
    <citation type="journal article" date="2018" name="Microb. Genom.">
        <title>Expanding an expanded genome: long-read sequencing of Trypanosoma cruzi.</title>
        <authorList>
            <person name="Berna L."/>
            <person name="Rodriguez M."/>
            <person name="Chiribao M.L."/>
            <person name="Parodi-Talice A."/>
            <person name="Pita S."/>
            <person name="Rijo G."/>
            <person name="Alvarez-Valin F."/>
            <person name="Robello C."/>
        </authorList>
    </citation>
    <scope>NUCLEOTIDE SEQUENCE [LARGE SCALE GENOMIC DNA]</scope>
    <source>
        <strain evidence="2 3">TCC</strain>
    </source>
</reference>
<feature type="region of interest" description="Disordered" evidence="1">
    <location>
        <begin position="376"/>
        <end position="432"/>
    </location>
</feature>
<feature type="compositionally biased region" description="Polar residues" evidence="1">
    <location>
        <begin position="285"/>
        <end position="302"/>
    </location>
</feature>
<accession>A0A2V2VB69</accession>
<dbReference type="VEuPathDB" id="TriTrypDB:TcYC6_0064850"/>
<feature type="compositionally biased region" description="Low complexity" evidence="1">
    <location>
        <begin position="346"/>
        <end position="357"/>
    </location>
</feature>
<proteinExistence type="predicted"/>